<dbReference type="InterPro" id="IPR023796">
    <property type="entry name" value="Serpin_dom"/>
</dbReference>
<gene>
    <name evidence="7" type="ORF">PYW07_015137</name>
</gene>
<dbReference type="InterPro" id="IPR042178">
    <property type="entry name" value="Serpin_sf_1"/>
</dbReference>
<evidence type="ECO:0000256" key="4">
    <source>
        <dbReference type="RuleBase" id="RU000411"/>
    </source>
</evidence>
<dbReference type="PANTHER" id="PTHR11461">
    <property type="entry name" value="SERINE PROTEASE INHIBITOR, SERPIN"/>
    <property type="match status" value="1"/>
</dbReference>
<keyword evidence="5" id="KW-0732">Signal</keyword>
<feature type="signal peptide" evidence="5">
    <location>
        <begin position="1"/>
        <end position="16"/>
    </location>
</feature>
<dbReference type="InterPro" id="IPR000215">
    <property type="entry name" value="Serpin_fam"/>
</dbReference>
<evidence type="ECO:0000259" key="6">
    <source>
        <dbReference type="SMART" id="SM00093"/>
    </source>
</evidence>
<name>A0AAD7Z0A6_MYTSE</name>
<dbReference type="InterPro" id="IPR023795">
    <property type="entry name" value="Serpin_CS"/>
</dbReference>
<dbReference type="Proteomes" id="UP001231518">
    <property type="component" value="Chromosome 6"/>
</dbReference>
<dbReference type="GO" id="GO:0005615">
    <property type="term" value="C:extracellular space"/>
    <property type="evidence" value="ECO:0007669"/>
    <property type="project" value="InterPro"/>
</dbReference>
<protein>
    <recommendedName>
        <fullName evidence="6">Serpin domain-containing protein</fullName>
    </recommendedName>
</protein>
<evidence type="ECO:0000256" key="3">
    <source>
        <dbReference type="ARBA" id="ARBA00022900"/>
    </source>
</evidence>
<keyword evidence="8" id="KW-1185">Reference proteome</keyword>
<evidence type="ECO:0000256" key="2">
    <source>
        <dbReference type="ARBA" id="ARBA00022690"/>
    </source>
</evidence>
<sequence>MKVFFIFIYLCFIVSAKRHKYSFEYASTSDSASDSSEDKEVLPFTDGYFDTRGGIRKYFALEAALVDHGRNVICSPIAALMPLGKLLIGAKSKGKAEQELLDALGLKRSIQLKNAFALLVTNMLYLQGVTLDVASRIFVSTESKVNETFDRIATKLFKTSVRKIDVFNPRETAQQINDWVADKTRNKITKLISSSDISKDVSLIAVNAIYFAGKWKDEFDKSYTGDFHSPTGTRRIPMMSHSGKYKYWKCDVINAEVIEIPYKGSQSSMVIVLPFSNTGLTALLRTLKLSSNLLNDALEKMKYSNVLLSMPKFKIESELDLRYLYQKIGLHSIFNPVKSGLTEIIEDEEVFVSKAIHKAVIEVNEKGTKAAAVSGLVLQLASASLNQPIFRADRPFLFYVNIYREQLFSGVFSG</sequence>
<dbReference type="SUPFAM" id="SSF56574">
    <property type="entry name" value="Serpins"/>
    <property type="match status" value="1"/>
</dbReference>
<evidence type="ECO:0000256" key="5">
    <source>
        <dbReference type="SAM" id="SignalP"/>
    </source>
</evidence>
<dbReference type="Pfam" id="PF00079">
    <property type="entry name" value="Serpin"/>
    <property type="match status" value="1"/>
</dbReference>
<dbReference type="InterPro" id="IPR042185">
    <property type="entry name" value="Serpin_sf_2"/>
</dbReference>
<dbReference type="SMART" id="SM00093">
    <property type="entry name" value="SERPIN"/>
    <property type="match status" value="1"/>
</dbReference>
<feature type="domain" description="Serpin" evidence="6">
    <location>
        <begin position="59"/>
        <end position="414"/>
    </location>
</feature>
<comment type="caution">
    <text evidence="7">The sequence shown here is derived from an EMBL/GenBank/DDBJ whole genome shotgun (WGS) entry which is preliminary data.</text>
</comment>
<dbReference type="Gene3D" id="3.30.497.10">
    <property type="entry name" value="Antithrombin, subunit I, domain 2"/>
    <property type="match status" value="1"/>
</dbReference>
<keyword evidence="2" id="KW-0646">Protease inhibitor</keyword>
<dbReference type="AlphaFoldDB" id="A0AAD7Z0A6"/>
<evidence type="ECO:0000313" key="7">
    <source>
        <dbReference type="EMBL" id="KAJ8732538.1"/>
    </source>
</evidence>
<dbReference type="InterPro" id="IPR036186">
    <property type="entry name" value="Serpin_sf"/>
</dbReference>
<reference evidence="7" key="1">
    <citation type="submission" date="2023-03" db="EMBL/GenBank/DDBJ databases">
        <title>Chromosome-level genomes of two armyworms, Mythimna separata and Mythimna loreyi, provide insights into the biosynthesis and reception of sex pheromones.</title>
        <authorList>
            <person name="Zhao H."/>
        </authorList>
    </citation>
    <scope>NUCLEOTIDE SEQUENCE</scope>
    <source>
        <strain evidence="7">BeijingLab</strain>
        <tissue evidence="7">Pupa</tissue>
    </source>
</reference>
<keyword evidence="3" id="KW-0722">Serine protease inhibitor</keyword>
<accession>A0AAD7Z0A6</accession>
<dbReference type="PROSITE" id="PS00284">
    <property type="entry name" value="SERPIN"/>
    <property type="match status" value="1"/>
</dbReference>
<dbReference type="EMBL" id="JARGEI010000004">
    <property type="protein sequence ID" value="KAJ8732538.1"/>
    <property type="molecule type" value="Genomic_DNA"/>
</dbReference>
<dbReference type="CDD" id="cd19579">
    <property type="entry name" value="serpin1K-like"/>
    <property type="match status" value="1"/>
</dbReference>
<dbReference type="Gene3D" id="2.30.39.10">
    <property type="entry name" value="Alpha-1-antitrypsin, domain 1"/>
    <property type="match status" value="1"/>
</dbReference>
<dbReference type="PANTHER" id="PTHR11461:SF211">
    <property type="entry name" value="GH10112P-RELATED"/>
    <property type="match status" value="1"/>
</dbReference>
<dbReference type="GO" id="GO:0004867">
    <property type="term" value="F:serine-type endopeptidase inhibitor activity"/>
    <property type="evidence" value="ECO:0007669"/>
    <property type="project" value="UniProtKB-KW"/>
</dbReference>
<organism evidence="7 8">
    <name type="scientific">Mythimna separata</name>
    <name type="common">Oriental armyworm</name>
    <name type="synonym">Pseudaletia separata</name>
    <dbReference type="NCBI Taxonomy" id="271217"/>
    <lineage>
        <taxon>Eukaryota</taxon>
        <taxon>Metazoa</taxon>
        <taxon>Ecdysozoa</taxon>
        <taxon>Arthropoda</taxon>
        <taxon>Hexapoda</taxon>
        <taxon>Insecta</taxon>
        <taxon>Pterygota</taxon>
        <taxon>Neoptera</taxon>
        <taxon>Endopterygota</taxon>
        <taxon>Lepidoptera</taxon>
        <taxon>Glossata</taxon>
        <taxon>Ditrysia</taxon>
        <taxon>Noctuoidea</taxon>
        <taxon>Noctuidae</taxon>
        <taxon>Noctuinae</taxon>
        <taxon>Hadenini</taxon>
        <taxon>Mythimna</taxon>
    </lineage>
</organism>
<evidence type="ECO:0000313" key="8">
    <source>
        <dbReference type="Proteomes" id="UP001231518"/>
    </source>
</evidence>
<comment type="similarity">
    <text evidence="1 4">Belongs to the serpin family.</text>
</comment>
<feature type="chain" id="PRO_5042158149" description="Serpin domain-containing protein" evidence="5">
    <location>
        <begin position="17"/>
        <end position="414"/>
    </location>
</feature>
<evidence type="ECO:0000256" key="1">
    <source>
        <dbReference type="ARBA" id="ARBA00009500"/>
    </source>
</evidence>
<proteinExistence type="inferred from homology"/>